<organism evidence="1">
    <name type="scientific">Populus alba</name>
    <name type="common">White poplar</name>
    <dbReference type="NCBI Taxonomy" id="43335"/>
    <lineage>
        <taxon>Eukaryota</taxon>
        <taxon>Viridiplantae</taxon>
        <taxon>Streptophyta</taxon>
        <taxon>Embryophyta</taxon>
        <taxon>Tracheophyta</taxon>
        <taxon>Spermatophyta</taxon>
        <taxon>Magnoliopsida</taxon>
        <taxon>eudicotyledons</taxon>
        <taxon>Gunneridae</taxon>
        <taxon>Pentapetalae</taxon>
        <taxon>rosids</taxon>
        <taxon>fabids</taxon>
        <taxon>Malpighiales</taxon>
        <taxon>Salicaceae</taxon>
        <taxon>Saliceae</taxon>
        <taxon>Populus</taxon>
    </lineage>
</organism>
<dbReference type="EMBL" id="RCHU01000113">
    <property type="protein sequence ID" value="TKS14438.1"/>
    <property type="molecule type" value="Genomic_DNA"/>
</dbReference>
<comment type="caution">
    <text evidence="1">The sequence shown here is derived from an EMBL/GenBank/DDBJ whole genome shotgun (WGS) entry which is preliminary data.</text>
</comment>
<dbReference type="AlphaFoldDB" id="A0A4U5QTZ0"/>
<name>A0A4U5QTZ0_POPAL</name>
<evidence type="ECO:0000313" key="1">
    <source>
        <dbReference type="EMBL" id="TKS14438.1"/>
    </source>
</evidence>
<proteinExistence type="predicted"/>
<sequence length="118" mass="13156">MNETTKNVQTFFRVVAYSMIVKDESESQGAVIDDSEREWGMASLYCGLKWSAIESSSHALLSIGLPQEWKLAPGFVKQQNKTIFFSPVKSLSLPSPFPPLYLPSSSQLLKQQENLSPS</sequence>
<protein>
    <submittedName>
        <fullName evidence="1">Uncharacterized protein</fullName>
    </submittedName>
</protein>
<accession>A0A4U5QTZ0</accession>
<gene>
    <name evidence="1" type="ORF">D5086_0000045120</name>
</gene>
<reference evidence="1" key="1">
    <citation type="submission" date="2018-10" db="EMBL/GenBank/DDBJ databases">
        <title>Population genomic analysis revealed the cold adaptation of white poplar.</title>
        <authorList>
            <person name="Liu Y.-J."/>
        </authorList>
    </citation>
    <scope>NUCLEOTIDE SEQUENCE [LARGE SCALE GENOMIC DNA]</scope>
    <source>
        <strain evidence="1">PAL-ZL1</strain>
    </source>
</reference>